<dbReference type="GO" id="GO:0047617">
    <property type="term" value="F:fatty acyl-CoA hydrolase activity"/>
    <property type="evidence" value="ECO:0007669"/>
    <property type="project" value="InterPro"/>
</dbReference>
<dbReference type="Pfam" id="PF20789">
    <property type="entry name" value="4HBT_3C"/>
    <property type="match status" value="1"/>
</dbReference>
<feature type="domain" description="Acyl-CoA thioesterase-like C-terminal" evidence="4">
    <location>
        <begin position="197"/>
        <end position="311"/>
    </location>
</feature>
<dbReference type="InterPro" id="IPR049450">
    <property type="entry name" value="ACOT8-like_C"/>
</dbReference>
<dbReference type="InterPro" id="IPR049449">
    <property type="entry name" value="TesB_ACOT8-like_N"/>
</dbReference>
<proteinExistence type="inferred from homology"/>
<evidence type="ECO:0000313" key="7">
    <source>
        <dbReference type="Proteomes" id="UP000245699"/>
    </source>
</evidence>
<evidence type="ECO:0000259" key="3">
    <source>
        <dbReference type="Pfam" id="PF13622"/>
    </source>
</evidence>
<dbReference type="GO" id="GO:0005782">
    <property type="term" value="C:peroxisomal matrix"/>
    <property type="evidence" value="ECO:0007669"/>
    <property type="project" value="UniProtKB-SubCell"/>
</dbReference>
<dbReference type="CDD" id="cd03444">
    <property type="entry name" value="Thioesterase_II_repeat1"/>
    <property type="match status" value="1"/>
</dbReference>
<evidence type="ECO:0000259" key="4">
    <source>
        <dbReference type="Pfam" id="PF20789"/>
    </source>
</evidence>
<dbReference type="EMBL" id="MBFT01000080">
    <property type="protein sequence ID" value="PVU98433.1"/>
    <property type="molecule type" value="Genomic_DNA"/>
</dbReference>
<sequence length="347" mass="40485">MEQVKREIKKYFYVEDYDKENDIYVGTKSWSFGGPRGMFGGQVIAQTIAAAILSVEPEYHIHSMHLQFLLGGKRDDPIYFHVERTRDGRSFASRTVNAKQDGKIIYTMICSFQKPEDSPTTHQYSMPQVYGPEDKETFEFFSSLKTEKDKHYFKDKMFKFFGEEKFVSKAAIPIDEKLRDSFRDMNSTHKNDNSGKPNIKAPYSLHWFKMDEDLANTTQQLSVVFLGMIADFWIYHTNGHPYFSGYNEKKIETTMSVSLDHSMWFHRPFRVDDWTLFEIDSPRLASGRGFLSGRYYSKDGELLASMTQENMFRTRVLADDAITKFKFIKPPIQNDKSLDKANLKSKF</sequence>
<dbReference type="Proteomes" id="UP000245699">
    <property type="component" value="Unassembled WGS sequence"/>
</dbReference>
<evidence type="ECO:0000256" key="2">
    <source>
        <dbReference type="ARBA" id="ARBA00022801"/>
    </source>
</evidence>
<accession>A0A2T9Y0E3</accession>
<dbReference type="InterPro" id="IPR029069">
    <property type="entry name" value="HotDog_dom_sf"/>
</dbReference>
<reference evidence="5 7" key="1">
    <citation type="journal article" date="2018" name="MBio">
        <title>Comparative Genomics Reveals the Core Gene Toolbox for the Fungus-Insect Symbiosis.</title>
        <authorList>
            <person name="Wang Y."/>
            <person name="Stata M."/>
            <person name="Wang W."/>
            <person name="Stajich J.E."/>
            <person name="White M.M."/>
            <person name="Moncalvo J.M."/>
        </authorList>
    </citation>
    <scope>NUCLEOTIDE SEQUENCE [LARGE SCALE GENOMIC DNA]</scope>
    <source>
        <strain evidence="5 7">AUS-77-4</strain>
    </source>
</reference>
<evidence type="ECO:0008006" key="8">
    <source>
        <dbReference type="Google" id="ProtNLM"/>
    </source>
</evidence>
<dbReference type="CDD" id="cd03445">
    <property type="entry name" value="Thioesterase_II_repeat2"/>
    <property type="match status" value="1"/>
</dbReference>
<dbReference type="STRING" id="61424.A0A2T9Y0E3"/>
<evidence type="ECO:0000313" key="5">
    <source>
        <dbReference type="EMBL" id="PVU85798.1"/>
    </source>
</evidence>
<comment type="similarity">
    <text evidence="1">Belongs to the C/M/P thioester hydrolase family.</text>
</comment>
<evidence type="ECO:0000256" key="1">
    <source>
        <dbReference type="ARBA" id="ARBA00006538"/>
    </source>
</evidence>
<organism evidence="5 7">
    <name type="scientific">Furculomyces boomerangus</name>
    <dbReference type="NCBI Taxonomy" id="61424"/>
    <lineage>
        <taxon>Eukaryota</taxon>
        <taxon>Fungi</taxon>
        <taxon>Fungi incertae sedis</taxon>
        <taxon>Zoopagomycota</taxon>
        <taxon>Kickxellomycotina</taxon>
        <taxon>Harpellomycetes</taxon>
        <taxon>Harpellales</taxon>
        <taxon>Harpellaceae</taxon>
        <taxon>Furculomyces</taxon>
    </lineage>
</organism>
<evidence type="ECO:0000313" key="6">
    <source>
        <dbReference type="EMBL" id="PVU98433.1"/>
    </source>
</evidence>
<feature type="domain" description="Acyl-CoA thioesterase-like N-terminal HotDog" evidence="3">
    <location>
        <begin position="30"/>
        <end position="113"/>
    </location>
</feature>
<dbReference type="Gene3D" id="2.40.160.210">
    <property type="entry name" value="Acyl-CoA thioesterase, double hotdog domain"/>
    <property type="match status" value="1"/>
</dbReference>
<dbReference type="GO" id="GO:0009062">
    <property type="term" value="P:fatty acid catabolic process"/>
    <property type="evidence" value="ECO:0007669"/>
    <property type="project" value="TreeGrafter"/>
</dbReference>
<dbReference type="GO" id="GO:0006637">
    <property type="term" value="P:acyl-CoA metabolic process"/>
    <property type="evidence" value="ECO:0007669"/>
    <property type="project" value="InterPro"/>
</dbReference>
<comment type="caution">
    <text evidence="5">The sequence shown here is derived from an EMBL/GenBank/DDBJ whole genome shotgun (WGS) entry which is preliminary data.</text>
</comment>
<keyword evidence="7" id="KW-1185">Reference proteome</keyword>
<gene>
    <name evidence="6" type="ORF">BB559_001557</name>
    <name evidence="5" type="ORF">BB559_006815</name>
</gene>
<name>A0A2T9Y0E3_9FUNG</name>
<dbReference type="OrthoDB" id="68328at2759"/>
<dbReference type="PANTHER" id="PTHR11066">
    <property type="entry name" value="ACYL-COA THIOESTERASE"/>
    <property type="match status" value="1"/>
</dbReference>
<protein>
    <recommendedName>
        <fullName evidence="8">Acyl-CoA thioesterase II</fullName>
    </recommendedName>
</protein>
<dbReference type="AlphaFoldDB" id="A0A2T9Y0E3"/>
<dbReference type="InterPro" id="IPR042171">
    <property type="entry name" value="Acyl-CoA_hotdog"/>
</dbReference>
<dbReference type="SUPFAM" id="SSF54637">
    <property type="entry name" value="Thioesterase/thiol ester dehydrase-isomerase"/>
    <property type="match status" value="2"/>
</dbReference>
<dbReference type="PANTHER" id="PTHR11066:SF34">
    <property type="entry name" value="ACYL-COENZYME A THIOESTERASE 8"/>
    <property type="match status" value="1"/>
</dbReference>
<dbReference type="Pfam" id="PF13622">
    <property type="entry name" value="4HBT_3"/>
    <property type="match status" value="1"/>
</dbReference>
<dbReference type="EMBL" id="MBFT01001027">
    <property type="protein sequence ID" value="PVU85798.1"/>
    <property type="molecule type" value="Genomic_DNA"/>
</dbReference>
<dbReference type="InterPro" id="IPR003703">
    <property type="entry name" value="Acyl_CoA_thio"/>
</dbReference>
<keyword evidence="2" id="KW-0378">Hydrolase</keyword>